<comment type="caution">
    <text evidence="1">The sequence shown here is derived from an EMBL/GenBank/DDBJ whole genome shotgun (WGS) entry which is preliminary data.</text>
</comment>
<evidence type="ECO:0000313" key="1">
    <source>
        <dbReference type="EMBL" id="MFC0469699.1"/>
    </source>
</evidence>
<name>A0ABV6K8R8_9BACI</name>
<evidence type="ECO:0000313" key="2">
    <source>
        <dbReference type="Proteomes" id="UP001589838"/>
    </source>
</evidence>
<dbReference type="Gene3D" id="2.115.10.20">
    <property type="entry name" value="Glycosyl hydrolase domain, family 43"/>
    <property type="match status" value="1"/>
</dbReference>
<dbReference type="EMBL" id="JBHLUX010000008">
    <property type="protein sequence ID" value="MFC0469699.1"/>
    <property type="molecule type" value="Genomic_DNA"/>
</dbReference>
<proteinExistence type="predicted"/>
<dbReference type="RefSeq" id="WP_335962220.1">
    <property type="nucleotide sequence ID" value="NZ_JAXBLX010000025.1"/>
</dbReference>
<protein>
    <submittedName>
        <fullName evidence="1">Uncharacterized protein</fullName>
    </submittedName>
</protein>
<dbReference type="InterPro" id="IPR023296">
    <property type="entry name" value="Glyco_hydro_beta-prop_sf"/>
</dbReference>
<gene>
    <name evidence="1" type="ORF">ACFFHM_03915</name>
</gene>
<organism evidence="1 2">
    <name type="scientific">Halalkalibacter kiskunsagensis</name>
    <dbReference type="NCBI Taxonomy" id="1548599"/>
    <lineage>
        <taxon>Bacteria</taxon>
        <taxon>Bacillati</taxon>
        <taxon>Bacillota</taxon>
        <taxon>Bacilli</taxon>
        <taxon>Bacillales</taxon>
        <taxon>Bacillaceae</taxon>
        <taxon>Halalkalibacter</taxon>
    </lineage>
</organism>
<keyword evidence="2" id="KW-1185">Reference proteome</keyword>
<reference evidence="1 2" key="1">
    <citation type="submission" date="2024-09" db="EMBL/GenBank/DDBJ databases">
        <authorList>
            <person name="Sun Q."/>
            <person name="Mori K."/>
        </authorList>
    </citation>
    <scope>NUCLEOTIDE SEQUENCE [LARGE SCALE GENOMIC DNA]</scope>
    <source>
        <strain evidence="1 2">NCAIM B.02610</strain>
    </source>
</reference>
<accession>A0ABV6K8R8</accession>
<dbReference type="Proteomes" id="UP001589838">
    <property type="component" value="Unassembled WGS sequence"/>
</dbReference>
<sequence length="42" mass="5138">MEKKLETANKFVAQEKEKLSQHMWRLQYHPSPSAYWMNDPKM</sequence>